<dbReference type="PANTHER" id="PTHR31956:SF1">
    <property type="entry name" value="NON-SPECIFIC PHOSPHOLIPASE C1"/>
    <property type="match status" value="1"/>
</dbReference>
<evidence type="ECO:0000313" key="4">
    <source>
        <dbReference type="Proteomes" id="UP000829364"/>
    </source>
</evidence>
<evidence type="ECO:0000256" key="2">
    <source>
        <dbReference type="SAM" id="SignalP"/>
    </source>
</evidence>
<reference evidence="3" key="1">
    <citation type="submission" date="2021-11" db="EMBL/GenBank/DDBJ databases">
        <title>Purpureocillium_takamizusanense_genome.</title>
        <authorList>
            <person name="Nguyen N.-H."/>
        </authorList>
    </citation>
    <scope>NUCLEOTIDE SEQUENCE</scope>
    <source>
        <strain evidence="3">PT3</strain>
    </source>
</reference>
<dbReference type="InterPro" id="IPR017850">
    <property type="entry name" value="Alkaline_phosphatase_core_sf"/>
</dbReference>
<keyword evidence="1 3" id="KW-0378">Hydrolase</keyword>
<evidence type="ECO:0000256" key="1">
    <source>
        <dbReference type="ARBA" id="ARBA00022801"/>
    </source>
</evidence>
<dbReference type="EMBL" id="CP086361">
    <property type="protein sequence ID" value="UNI22444.1"/>
    <property type="molecule type" value="Genomic_DNA"/>
</dbReference>
<evidence type="ECO:0000313" key="3">
    <source>
        <dbReference type="EMBL" id="UNI22444.1"/>
    </source>
</evidence>
<dbReference type="AlphaFoldDB" id="A0A9Q8VF09"/>
<keyword evidence="4" id="KW-1185">Reference proteome</keyword>
<gene>
    <name evidence="3" type="ORF">JDV02_008333</name>
</gene>
<dbReference type="GO" id="GO:0034480">
    <property type="term" value="F:phosphatidylcholine phospholipase C activity"/>
    <property type="evidence" value="ECO:0007669"/>
    <property type="project" value="UniProtKB-EC"/>
</dbReference>
<protein>
    <submittedName>
        <fullName evidence="3">Phospholipase C</fullName>
        <ecNumber evidence="3">3.1.4.3</ecNumber>
    </submittedName>
</protein>
<dbReference type="EC" id="3.1.4.3" evidence="3"/>
<feature type="signal peptide" evidence="2">
    <location>
        <begin position="1"/>
        <end position="24"/>
    </location>
</feature>
<name>A0A9Q8VF09_9HYPO</name>
<proteinExistence type="predicted"/>
<dbReference type="Proteomes" id="UP000829364">
    <property type="component" value="Chromosome 8"/>
</dbReference>
<dbReference type="Pfam" id="PF04185">
    <property type="entry name" value="Phosphoesterase"/>
    <property type="match status" value="1"/>
</dbReference>
<dbReference type="KEGG" id="ptkz:JDV02_008333"/>
<dbReference type="InterPro" id="IPR007312">
    <property type="entry name" value="Phosphoesterase"/>
</dbReference>
<dbReference type="PANTHER" id="PTHR31956">
    <property type="entry name" value="NON-SPECIFIC PHOSPHOLIPASE C4-RELATED"/>
    <property type="match status" value="1"/>
</dbReference>
<dbReference type="CDD" id="cd16014">
    <property type="entry name" value="PLC"/>
    <property type="match status" value="1"/>
</dbReference>
<dbReference type="GeneID" id="72070281"/>
<organism evidence="3 4">
    <name type="scientific">Purpureocillium takamizusanense</name>
    <dbReference type="NCBI Taxonomy" id="2060973"/>
    <lineage>
        <taxon>Eukaryota</taxon>
        <taxon>Fungi</taxon>
        <taxon>Dikarya</taxon>
        <taxon>Ascomycota</taxon>
        <taxon>Pezizomycotina</taxon>
        <taxon>Sordariomycetes</taxon>
        <taxon>Hypocreomycetidae</taxon>
        <taxon>Hypocreales</taxon>
        <taxon>Ophiocordycipitaceae</taxon>
        <taxon>Purpureocillium</taxon>
    </lineage>
</organism>
<sequence>MTGFKSVAPVAAALLATVATPASAGGLEDIDHVILFMQENRAFDHYFGTMAGVRGFNDANLQSNNGRPVWQQVSPSNEADYVTPWYINYLGGNWSEATQCMLSGSNSWYNNHAAWNHGSNDHWAKDNSPYSIGFYKRQDIPTQWALAENWVIGDMYQEAVVASTSPNRVVWASGSINVPGSPQRPDQGGNPYIDNNETPGCESGGINCYPLKWKTAAEYYEAAGVSWQVFQDTDNFDDNPLAWFDQFQKAQSGSSLHEKGMKGRSLDTFFSQAASGTLPEISYIIGPMELAEHPPYSPHDGAWLQTKIAQAVMNSPKYSKTALIVSYDETGGWFDHVDPFRSPEGTIGEWLDDPYGQVGHTFAGPGFRVPFYIISPWTRHGGVYTEHADHNSQLLFIEKWQAAKGRNVTTHEMVDWRRDNMGDLVSAFDFEHPDTSLPNLPNAAEPHRDGNGNYDGSSHCKGLYPTQQPPVPYRGNGVVDDIPGLVEKGFKPIRGRLTEGRFLVLEMSGYALTAGSSCGSNDGVCVTRATDRHDSQAQRWVAHVSELGGSEFALSSSVDGRYICESEKLCSDPGSAMKFEVGFTPSRGYSLERSSSGKYVSSSNGILSESGKQGTWSIFSVNY</sequence>
<dbReference type="OrthoDB" id="5135119at2759"/>
<accession>A0A9Q8VF09</accession>
<keyword evidence="2" id="KW-0732">Signal</keyword>
<feature type="chain" id="PRO_5040182314" evidence="2">
    <location>
        <begin position="25"/>
        <end position="623"/>
    </location>
</feature>
<dbReference type="RefSeq" id="XP_047845925.1">
    <property type="nucleotide sequence ID" value="XM_047989920.1"/>
</dbReference>
<dbReference type="Gene3D" id="3.40.720.10">
    <property type="entry name" value="Alkaline Phosphatase, subunit A"/>
    <property type="match status" value="1"/>
</dbReference>